<accession>A0A9X1Z3C6</accession>
<protein>
    <recommendedName>
        <fullName evidence="3">Glycosyl transferase family 28 C-terminal domain-containing protein</fullName>
    </recommendedName>
</protein>
<comment type="caution">
    <text evidence="1">The sequence shown here is derived from an EMBL/GenBank/DDBJ whole genome shotgun (WGS) entry which is preliminary data.</text>
</comment>
<keyword evidence="2" id="KW-1185">Reference proteome</keyword>
<dbReference type="RefSeq" id="WP_188923654.1">
    <property type="nucleotide sequence ID" value="NZ_BMQI01000002.1"/>
</dbReference>
<dbReference type="Gene3D" id="3.40.50.2000">
    <property type="entry name" value="Glycogen Phosphorylase B"/>
    <property type="match status" value="1"/>
</dbReference>
<dbReference type="SUPFAM" id="SSF53756">
    <property type="entry name" value="UDP-Glycosyltransferase/glycogen phosphorylase"/>
    <property type="match status" value="1"/>
</dbReference>
<dbReference type="EMBL" id="JAKILJ010000002">
    <property type="protein sequence ID" value="MCL1103939.1"/>
    <property type="molecule type" value="Genomic_DNA"/>
</dbReference>
<evidence type="ECO:0000313" key="1">
    <source>
        <dbReference type="EMBL" id="MCL1103939.1"/>
    </source>
</evidence>
<name>A0A9X1Z3C6_9GAMM</name>
<dbReference type="Proteomes" id="UP001139408">
    <property type="component" value="Unassembled WGS sequence"/>
</dbReference>
<proteinExistence type="predicted"/>
<reference evidence="1" key="1">
    <citation type="submission" date="2022-01" db="EMBL/GenBank/DDBJ databases">
        <title>Whole genome-based taxonomy of the Shewanellaceae.</title>
        <authorList>
            <person name="Martin-Rodriguez A.J."/>
        </authorList>
    </citation>
    <scope>NUCLEOTIDE SEQUENCE</scope>
    <source>
        <strain evidence="1">DSM 23803</strain>
    </source>
</reference>
<sequence length="329" mass="36465">MRLYALAQAAQVFFDITFIYKTCSLPLLNKLHQANFNTQQIAAPLSTDELLPHAFTAIIVDDYDLTTDEWLELNQLTIFIVKLDDALDHQPIWADFVINPAPNVSLEEYRKRAPNATFCLGPEYTYLRKEFAAQDYIPIAERPNLLIALGGTDPKSLALPLSKAIIDALPEAHVCLLIGQVHQQQLVLEQLARQHSNFSIICNPPSVAQIMMQSGLAISAAGGTLGELSSQGVPTLALVTVDNQLPALGSPLNNSWYNAIDMRAFDCNQADSHINNDLLSKIKVDAVNLWHDKCLRQGMSDIARQLIDGLGCQRIIKKLIVNIQQKSEL</sequence>
<gene>
    <name evidence="1" type="ORF">L2749_01495</name>
</gene>
<dbReference type="AlphaFoldDB" id="A0A9X1Z3C6"/>
<organism evidence="1 2">
    <name type="scientific">Shewanella algicola</name>
    <dbReference type="NCBI Taxonomy" id="640633"/>
    <lineage>
        <taxon>Bacteria</taxon>
        <taxon>Pseudomonadati</taxon>
        <taxon>Pseudomonadota</taxon>
        <taxon>Gammaproteobacteria</taxon>
        <taxon>Alteromonadales</taxon>
        <taxon>Shewanellaceae</taxon>
        <taxon>Shewanella</taxon>
    </lineage>
</organism>
<dbReference type="Gene3D" id="3.40.50.11190">
    <property type="match status" value="1"/>
</dbReference>
<evidence type="ECO:0000313" key="2">
    <source>
        <dbReference type="Proteomes" id="UP001139408"/>
    </source>
</evidence>
<evidence type="ECO:0008006" key="3">
    <source>
        <dbReference type="Google" id="ProtNLM"/>
    </source>
</evidence>